<protein>
    <recommendedName>
        <fullName evidence="3">XRE family transcriptional regulator</fullName>
    </recommendedName>
</protein>
<proteinExistence type="predicted"/>
<evidence type="ECO:0000313" key="2">
    <source>
        <dbReference type="Proteomes" id="UP000676428"/>
    </source>
</evidence>
<dbReference type="RefSeq" id="WP_213681921.1">
    <property type="nucleotide sequence ID" value="NZ_CP074572.1"/>
</dbReference>
<accession>A0ABX8DEY6</accession>
<evidence type="ECO:0008006" key="3">
    <source>
        <dbReference type="Google" id="ProtNLM"/>
    </source>
</evidence>
<dbReference type="EMBL" id="CP074572">
    <property type="protein sequence ID" value="QVK23289.1"/>
    <property type="molecule type" value="Genomic_DNA"/>
</dbReference>
<name>A0ABX8DEY6_9GAMM</name>
<organism evidence="1 2">
    <name type="scientific">Shewanella dokdonensis</name>
    <dbReference type="NCBI Taxonomy" id="712036"/>
    <lineage>
        <taxon>Bacteria</taxon>
        <taxon>Pseudomonadati</taxon>
        <taxon>Pseudomonadota</taxon>
        <taxon>Gammaproteobacteria</taxon>
        <taxon>Alteromonadales</taxon>
        <taxon>Shewanellaceae</taxon>
        <taxon>Shewanella</taxon>
    </lineage>
</organism>
<sequence length="141" mass="16443">MIIDIVAKNMDVLLGNTKMRELVEQAQRQGIQIDYSYFIAMRKGTANPSIEKLENACKVLQMLPNRAWIEPWMLAVPDYFSRFDRDALKHGHVDADGFDAMMREILVTGHRLQFFPISEEQFDRVLELARYVFETKMGRSN</sequence>
<evidence type="ECO:0000313" key="1">
    <source>
        <dbReference type="EMBL" id="QVK23289.1"/>
    </source>
</evidence>
<keyword evidence="2" id="KW-1185">Reference proteome</keyword>
<gene>
    <name evidence="1" type="ORF">KHX94_00120</name>
</gene>
<dbReference type="Proteomes" id="UP000676428">
    <property type="component" value="Chromosome"/>
</dbReference>
<reference evidence="1 2" key="1">
    <citation type="journal article" date="2012" name="Int. J. Syst. Evol. Microbiol.">
        <title>Shewanella dokdonensis sp. nov., isolated from seawater.</title>
        <authorList>
            <person name="Sung H.R."/>
            <person name="Yoon J.H."/>
            <person name="Ghim S.Y."/>
        </authorList>
    </citation>
    <scope>NUCLEOTIDE SEQUENCE [LARGE SCALE GENOMIC DNA]</scope>
    <source>
        <strain evidence="1 2">DSM 23626</strain>
    </source>
</reference>